<dbReference type="Proteomes" id="UP000231434">
    <property type="component" value="Unassembled WGS sequence"/>
</dbReference>
<name>A0A2M8KLM5_9BACT</name>
<organism evidence="1 2">
    <name type="scientific">Candidatus Roizmanbacteria bacterium CG10_big_fil_rev_8_21_14_0_10_36_26</name>
    <dbReference type="NCBI Taxonomy" id="1974851"/>
    <lineage>
        <taxon>Bacteria</taxon>
        <taxon>Candidatus Roizmaniibacteriota</taxon>
    </lineage>
</organism>
<proteinExistence type="predicted"/>
<comment type="caution">
    <text evidence="1">The sequence shown here is derived from an EMBL/GenBank/DDBJ whole genome shotgun (WGS) entry which is preliminary data.</text>
</comment>
<dbReference type="EMBL" id="PFEB01000028">
    <property type="protein sequence ID" value="PJE60811.1"/>
    <property type="molecule type" value="Genomic_DNA"/>
</dbReference>
<evidence type="ECO:0000313" key="1">
    <source>
        <dbReference type="EMBL" id="PJE60811.1"/>
    </source>
</evidence>
<accession>A0A2M8KLM5</accession>
<protein>
    <submittedName>
        <fullName evidence="1">Uncharacterized protein</fullName>
    </submittedName>
</protein>
<gene>
    <name evidence="1" type="ORF">COU86_02325</name>
</gene>
<dbReference type="AlphaFoldDB" id="A0A2M8KLM5"/>
<evidence type="ECO:0000313" key="2">
    <source>
        <dbReference type="Proteomes" id="UP000231434"/>
    </source>
</evidence>
<reference evidence="2" key="1">
    <citation type="submission" date="2017-09" db="EMBL/GenBank/DDBJ databases">
        <title>Depth-based differentiation of microbial function through sediment-hosted aquifers and enrichment of novel symbionts in the deep terrestrial subsurface.</title>
        <authorList>
            <person name="Probst A.J."/>
            <person name="Ladd B."/>
            <person name="Jarett J.K."/>
            <person name="Geller-Mcgrath D.E."/>
            <person name="Sieber C.M.K."/>
            <person name="Emerson J.B."/>
            <person name="Anantharaman K."/>
            <person name="Thomas B.C."/>
            <person name="Malmstrom R."/>
            <person name="Stieglmeier M."/>
            <person name="Klingl A."/>
            <person name="Woyke T."/>
            <person name="Ryan C.M."/>
            <person name="Banfield J.F."/>
        </authorList>
    </citation>
    <scope>NUCLEOTIDE SEQUENCE [LARGE SCALE GENOMIC DNA]</scope>
</reference>
<sequence length="77" mass="8635">MDNLTQTQAEISYENGAQTVRAISEGGLFPSEETFVRLAQEVQKERNSFTKGALEEMGRMLTERNIGKAEANRLERG</sequence>